<evidence type="ECO:0000256" key="3">
    <source>
        <dbReference type="SAM" id="MobiDB-lite"/>
    </source>
</evidence>
<dbReference type="AlphaFoldDB" id="A0A8J2VHL6"/>
<evidence type="ECO:0000313" key="5">
    <source>
        <dbReference type="EMBL" id="GGE25169.1"/>
    </source>
</evidence>
<dbReference type="PANTHER" id="PTHR11449">
    <property type="entry name" value="RIBOSOMAL PROTEIN L30"/>
    <property type="match status" value="1"/>
</dbReference>
<evidence type="ECO:0000256" key="1">
    <source>
        <dbReference type="ARBA" id="ARBA00022980"/>
    </source>
</evidence>
<dbReference type="EMBL" id="BMHQ01000011">
    <property type="protein sequence ID" value="GGE25169.1"/>
    <property type="molecule type" value="Genomic_DNA"/>
</dbReference>
<accession>A0A8J2VHL6</accession>
<dbReference type="InterPro" id="IPR039109">
    <property type="entry name" value="Ribosomal_eL30-like"/>
</dbReference>
<dbReference type="Gene3D" id="3.30.1330.30">
    <property type="match status" value="1"/>
</dbReference>
<evidence type="ECO:0000256" key="2">
    <source>
        <dbReference type="ARBA" id="ARBA00023274"/>
    </source>
</evidence>
<keyword evidence="6" id="KW-1185">Reference proteome</keyword>
<dbReference type="NCBIfam" id="NF005825">
    <property type="entry name" value="PRK07714.1"/>
    <property type="match status" value="1"/>
</dbReference>
<keyword evidence="1" id="KW-0689">Ribosomal protein</keyword>
<dbReference type="RefSeq" id="WP_188648632.1">
    <property type="nucleotide sequence ID" value="NZ_BMHQ01000011.1"/>
</dbReference>
<feature type="region of interest" description="Disordered" evidence="3">
    <location>
        <begin position="102"/>
        <end position="144"/>
    </location>
</feature>
<dbReference type="SUPFAM" id="SSF55315">
    <property type="entry name" value="L30e-like"/>
    <property type="match status" value="1"/>
</dbReference>
<dbReference type="InterPro" id="IPR004038">
    <property type="entry name" value="Ribosomal_eL8/eL30/eS12/Gad45"/>
</dbReference>
<dbReference type="GO" id="GO:0003723">
    <property type="term" value="F:RNA binding"/>
    <property type="evidence" value="ECO:0007669"/>
    <property type="project" value="InterPro"/>
</dbReference>
<gene>
    <name evidence="5" type="ORF">GCM10011571_29170</name>
</gene>
<dbReference type="GO" id="GO:0005840">
    <property type="term" value="C:ribosome"/>
    <property type="evidence" value="ECO:0007669"/>
    <property type="project" value="UniProtKB-KW"/>
</dbReference>
<reference evidence="5" key="1">
    <citation type="journal article" date="2014" name="Int. J. Syst. Evol. Microbiol.">
        <title>Complete genome sequence of Corynebacterium casei LMG S-19264T (=DSM 44701T), isolated from a smear-ripened cheese.</title>
        <authorList>
            <consortium name="US DOE Joint Genome Institute (JGI-PGF)"/>
            <person name="Walter F."/>
            <person name="Albersmeier A."/>
            <person name="Kalinowski J."/>
            <person name="Ruckert C."/>
        </authorList>
    </citation>
    <scope>NUCLEOTIDE SEQUENCE</scope>
    <source>
        <strain evidence="5">CGMCC 1.15179</strain>
    </source>
</reference>
<evidence type="ECO:0000313" key="6">
    <source>
        <dbReference type="Proteomes" id="UP000625210"/>
    </source>
</evidence>
<organism evidence="5 6">
    <name type="scientific">Marinithermofilum abyssi</name>
    <dbReference type="NCBI Taxonomy" id="1571185"/>
    <lineage>
        <taxon>Bacteria</taxon>
        <taxon>Bacillati</taxon>
        <taxon>Bacillota</taxon>
        <taxon>Bacilli</taxon>
        <taxon>Bacillales</taxon>
        <taxon>Thermoactinomycetaceae</taxon>
        <taxon>Marinithermofilum</taxon>
    </lineage>
</organism>
<evidence type="ECO:0000259" key="4">
    <source>
        <dbReference type="Pfam" id="PF01248"/>
    </source>
</evidence>
<comment type="caution">
    <text evidence="5">The sequence shown here is derived from an EMBL/GenBank/DDBJ whole genome shotgun (WGS) entry which is preliminary data.</text>
</comment>
<feature type="domain" description="Ribosomal protein eL8/eL30/eS12/Gadd45" evidence="4">
    <location>
        <begin position="2"/>
        <end position="92"/>
    </location>
</feature>
<sequence>MDKLYQLLGLAMRAGKVVTGEETVLQAIRGGRAHLVLISRDASPNAVKKMTDKCAYYRVPLVQAGTRVELGKAVGKESRVVLAVTDPGFSRTMRKLVQVTDGGDHIGESSRLRIRKTDEHDQQRGFDHPEAHGDQCQQSHERNG</sequence>
<dbReference type="Pfam" id="PF01248">
    <property type="entry name" value="Ribosomal_L7Ae"/>
    <property type="match status" value="1"/>
</dbReference>
<protein>
    <recommendedName>
        <fullName evidence="4">Ribosomal protein eL8/eL30/eS12/Gadd45 domain-containing protein</fullName>
    </recommendedName>
</protein>
<proteinExistence type="predicted"/>
<reference evidence="5" key="2">
    <citation type="submission" date="2020-09" db="EMBL/GenBank/DDBJ databases">
        <authorList>
            <person name="Sun Q."/>
            <person name="Zhou Y."/>
        </authorList>
    </citation>
    <scope>NUCLEOTIDE SEQUENCE</scope>
    <source>
        <strain evidence="5">CGMCC 1.15179</strain>
    </source>
</reference>
<keyword evidence="2" id="KW-0687">Ribonucleoprotein</keyword>
<dbReference type="Proteomes" id="UP000625210">
    <property type="component" value="Unassembled WGS sequence"/>
</dbReference>
<name>A0A8J2VHL6_9BACL</name>
<dbReference type="GO" id="GO:1990904">
    <property type="term" value="C:ribonucleoprotein complex"/>
    <property type="evidence" value="ECO:0007669"/>
    <property type="project" value="UniProtKB-KW"/>
</dbReference>
<dbReference type="InterPro" id="IPR029064">
    <property type="entry name" value="Ribosomal_eL30-like_sf"/>
</dbReference>